<sequence>MLLTGVYTIFNHGCQESLASYIKRKYAQIFTSRWHISQDLKLLFHSITDYGVYLKLTNNTISSKNLIKLAKRWQKFAAIRRKRILFPKLTDDDIDYCSSSFAFSKGHFSLYTADQKLFMVPLSYLGNEIIKQLPNMSEEPE</sequence>
<dbReference type="AlphaFoldDB" id="A0AAV0C953"/>
<organism evidence="2 3">
    <name type="scientific">Cuscuta epithymum</name>
    <dbReference type="NCBI Taxonomy" id="186058"/>
    <lineage>
        <taxon>Eukaryota</taxon>
        <taxon>Viridiplantae</taxon>
        <taxon>Streptophyta</taxon>
        <taxon>Embryophyta</taxon>
        <taxon>Tracheophyta</taxon>
        <taxon>Spermatophyta</taxon>
        <taxon>Magnoliopsida</taxon>
        <taxon>eudicotyledons</taxon>
        <taxon>Gunneridae</taxon>
        <taxon>Pentapetalae</taxon>
        <taxon>asterids</taxon>
        <taxon>lamiids</taxon>
        <taxon>Solanales</taxon>
        <taxon>Convolvulaceae</taxon>
        <taxon>Cuscuteae</taxon>
        <taxon>Cuscuta</taxon>
        <taxon>Cuscuta subgen. Cuscuta</taxon>
    </lineage>
</organism>
<protein>
    <submittedName>
        <fullName evidence="2">Uncharacterized protein</fullName>
    </submittedName>
</protein>
<dbReference type="Pfam" id="PF02519">
    <property type="entry name" value="Auxin_inducible"/>
    <property type="match status" value="1"/>
</dbReference>
<evidence type="ECO:0000313" key="3">
    <source>
        <dbReference type="Proteomes" id="UP001152523"/>
    </source>
</evidence>
<dbReference type="EMBL" id="CAMAPF010000016">
    <property type="protein sequence ID" value="CAH9069716.1"/>
    <property type="molecule type" value="Genomic_DNA"/>
</dbReference>
<dbReference type="GO" id="GO:0009733">
    <property type="term" value="P:response to auxin"/>
    <property type="evidence" value="ECO:0007669"/>
    <property type="project" value="InterPro"/>
</dbReference>
<name>A0AAV0C953_9ASTE</name>
<reference evidence="2" key="1">
    <citation type="submission" date="2022-07" db="EMBL/GenBank/DDBJ databases">
        <authorList>
            <person name="Macas J."/>
            <person name="Novak P."/>
            <person name="Neumann P."/>
        </authorList>
    </citation>
    <scope>NUCLEOTIDE SEQUENCE</scope>
</reference>
<proteinExistence type="inferred from homology"/>
<comment type="similarity">
    <text evidence="1">Belongs to the ARG7 family.</text>
</comment>
<evidence type="ECO:0000256" key="1">
    <source>
        <dbReference type="ARBA" id="ARBA00006974"/>
    </source>
</evidence>
<dbReference type="PANTHER" id="PTHR31175">
    <property type="entry name" value="AUXIN-RESPONSIVE FAMILY PROTEIN"/>
    <property type="match status" value="1"/>
</dbReference>
<evidence type="ECO:0000313" key="2">
    <source>
        <dbReference type="EMBL" id="CAH9069716.1"/>
    </source>
</evidence>
<comment type="caution">
    <text evidence="2">The sequence shown here is derived from an EMBL/GenBank/DDBJ whole genome shotgun (WGS) entry which is preliminary data.</text>
</comment>
<dbReference type="PANTHER" id="PTHR31175:SF111">
    <property type="entry name" value="AUXIN-RESPONSIVE PROTEIN SAUR68-LIKE"/>
    <property type="match status" value="1"/>
</dbReference>
<dbReference type="Proteomes" id="UP001152523">
    <property type="component" value="Unassembled WGS sequence"/>
</dbReference>
<accession>A0AAV0C953</accession>
<dbReference type="InterPro" id="IPR003676">
    <property type="entry name" value="SAUR_fam"/>
</dbReference>
<keyword evidence="3" id="KW-1185">Reference proteome</keyword>
<gene>
    <name evidence="2" type="ORF">CEPIT_LOCUS3181</name>
</gene>